<organism evidence="3 4">
    <name type="scientific">Acrobeloides nanus</name>
    <dbReference type="NCBI Taxonomy" id="290746"/>
    <lineage>
        <taxon>Eukaryota</taxon>
        <taxon>Metazoa</taxon>
        <taxon>Ecdysozoa</taxon>
        <taxon>Nematoda</taxon>
        <taxon>Chromadorea</taxon>
        <taxon>Rhabditida</taxon>
        <taxon>Tylenchina</taxon>
        <taxon>Cephalobomorpha</taxon>
        <taxon>Cephaloboidea</taxon>
        <taxon>Cephalobidae</taxon>
        <taxon>Acrobeloides</taxon>
    </lineage>
</organism>
<dbReference type="Proteomes" id="UP000887540">
    <property type="component" value="Unplaced"/>
</dbReference>
<feature type="compositionally biased region" description="Low complexity" evidence="1">
    <location>
        <begin position="80"/>
        <end position="99"/>
    </location>
</feature>
<feature type="compositionally biased region" description="Polar residues" evidence="1">
    <location>
        <begin position="393"/>
        <end position="408"/>
    </location>
</feature>
<accession>A0A914E3C3</accession>
<feature type="compositionally biased region" description="Low complexity" evidence="1">
    <location>
        <begin position="587"/>
        <end position="604"/>
    </location>
</feature>
<name>A0A914E3C3_9BILA</name>
<feature type="region of interest" description="Disordered" evidence="1">
    <location>
        <begin position="586"/>
        <end position="620"/>
    </location>
</feature>
<evidence type="ECO:0000313" key="4">
    <source>
        <dbReference type="WBParaSite" id="ACRNAN_scaffold5522.g20190.t1"/>
    </source>
</evidence>
<sequence>MVARFEELAKYKLANPMSSPWKSNNSQSQQQDEFVEDKSANLQMDVAKTLASWHTLSSGIKDGASMEDDEGVHEEESHSDTASTPHTSSSTGASSDSHSNPGSHVSDHSEHELANLTTVSQHTIRENQMLLNERTIHPETIHPTTSINGNSHVNTTLAITQVIENSLTSVDAMRTFTYLPPIKVETKEFNSIKSESGEEANSDVLNSSAPSMKHISVKTDHPIICTGARFSSFVEFETAFELWKNMYHHPFRVASSETLRQPDGSTYEVFRYRYIVYHCAHYGAPRMRGVGKRPNQNYLPCGCKAMLRLNFNYSENALRITTLNDVHTGHEVTAENYARISAKVRKISPNSIDSEEHSPRSSRGSNSSVKSHSSPAQSSQKPSPSEHSFYSPKITSPAHNPHSSDQNLPRETQLYTNANMTTTTVSSIYPITASPLTSGVNLLSSNAGAFAPPSTQASIVSLLASISQQQQRERAAAASAFLAAHKENLLLAARNSAASMANSSLQNTNPLVPLLQGLLNPTGMNPVSILTNSGSVMPPANQPLANESTSLLSQLATSSQLSSLLNQPYGSRAMSISDYLHSQRNVSKQQINSTTSQNSSTLTNSEHHPVDLSQNGTSLHLSVKPAPTQAQLMDAEKILSTVGEHLSRCNSMEMDERLRQLLTLLHSWGVFSPNPNSNNR</sequence>
<keyword evidence="3" id="KW-1185">Reference proteome</keyword>
<reference evidence="4" key="1">
    <citation type="submission" date="2022-11" db="UniProtKB">
        <authorList>
            <consortium name="WormBaseParasite"/>
        </authorList>
    </citation>
    <scope>IDENTIFICATION</scope>
</reference>
<dbReference type="PANTHER" id="PTHR47086:SF4">
    <property type="entry name" value="BTB DOMAIN-CONTAINING PROTEIN"/>
    <property type="match status" value="1"/>
</dbReference>
<evidence type="ECO:0000259" key="2">
    <source>
        <dbReference type="Pfam" id="PF21599"/>
    </source>
</evidence>
<feature type="region of interest" description="Disordered" evidence="1">
    <location>
        <begin position="349"/>
        <end position="408"/>
    </location>
</feature>
<feature type="region of interest" description="Disordered" evidence="1">
    <location>
        <begin position="12"/>
        <end position="40"/>
    </location>
</feature>
<evidence type="ECO:0000256" key="1">
    <source>
        <dbReference type="SAM" id="MobiDB-lite"/>
    </source>
</evidence>
<feature type="compositionally biased region" description="Low complexity" evidence="1">
    <location>
        <begin position="361"/>
        <end position="385"/>
    </location>
</feature>
<dbReference type="Pfam" id="PF21599">
    <property type="entry name" value="ZSWIM3_N"/>
    <property type="match status" value="1"/>
</dbReference>
<dbReference type="AlphaFoldDB" id="A0A914E3C3"/>
<feature type="domain" description="ZSWIM3 N-terminal" evidence="2">
    <location>
        <begin position="226"/>
        <end position="328"/>
    </location>
</feature>
<feature type="compositionally biased region" description="Polar residues" evidence="1">
    <location>
        <begin position="16"/>
        <end position="32"/>
    </location>
</feature>
<dbReference type="InterPro" id="IPR040854">
    <property type="entry name" value="ZSWIM9"/>
</dbReference>
<dbReference type="InterPro" id="IPR048325">
    <property type="entry name" value="ZSWIM3_N"/>
</dbReference>
<protein>
    <recommendedName>
        <fullName evidence="2">ZSWIM3 N-terminal domain-containing protein</fullName>
    </recommendedName>
</protein>
<dbReference type="WBParaSite" id="ACRNAN_scaffold5522.g20190.t1">
    <property type="protein sequence ID" value="ACRNAN_scaffold5522.g20190.t1"/>
    <property type="gene ID" value="ACRNAN_scaffold5522.g20190"/>
</dbReference>
<proteinExistence type="predicted"/>
<evidence type="ECO:0000313" key="3">
    <source>
        <dbReference type="Proteomes" id="UP000887540"/>
    </source>
</evidence>
<feature type="region of interest" description="Disordered" evidence="1">
    <location>
        <begin position="59"/>
        <end position="110"/>
    </location>
</feature>
<dbReference type="PANTHER" id="PTHR47086">
    <property type="entry name" value="BTB DOMAIN-CONTAINING PROTEIN"/>
    <property type="match status" value="1"/>
</dbReference>